<evidence type="ECO:0000256" key="2">
    <source>
        <dbReference type="ARBA" id="ARBA00023015"/>
    </source>
</evidence>
<dbReference type="InterPro" id="IPR036576">
    <property type="entry name" value="WRKY_dom_sf"/>
</dbReference>
<comment type="subcellular location">
    <subcellularLocation>
        <location evidence="1">Nucleus</location>
    </subcellularLocation>
</comment>
<reference evidence="8" key="1">
    <citation type="submission" date="2020-07" db="EMBL/GenBank/DDBJ databases">
        <title>Genome sequence and genetic diversity analysis of an under-domesticated orphan crop, white fonio (Digitaria exilis).</title>
        <authorList>
            <person name="Bennetzen J.L."/>
            <person name="Chen S."/>
            <person name="Ma X."/>
            <person name="Wang X."/>
            <person name="Yssel A.E.J."/>
            <person name="Chaluvadi S.R."/>
            <person name="Johnson M."/>
            <person name="Gangashetty P."/>
            <person name="Hamidou F."/>
            <person name="Sanogo M.D."/>
            <person name="Zwaenepoel A."/>
            <person name="Wallace J."/>
            <person name="Van De Peer Y."/>
            <person name="Van Deynze A."/>
        </authorList>
    </citation>
    <scope>NUCLEOTIDE SEQUENCE</scope>
    <source>
        <tissue evidence="8">Leaves</tissue>
    </source>
</reference>
<dbReference type="GO" id="GO:0003700">
    <property type="term" value="F:DNA-binding transcription factor activity"/>
    <property type="evidence" value="ECO:0007669"/>
    <property type="project" value="InterPro"/>
</dbReference>
<evidence type="ECO:0000313" key="9">
    <source>
        <dbReference type="Proteomes" id="UP000636709"/>
    </source>
</evidence>
<dbReference type="InterPro" id="IPR003657">
    <property type="entry name" value="WRKY_dom"/>
</dbReference>
<feature type="domain" description="WRKY" evidence="7">
    <location>
        <begin position="144"/>
        <end position="187"/>
    </location>
</feature>
<dbReference type="EMBL" id="JACEFO010001767">
    <property type="protein sequence ID" value="KAF8706378.1"/>
    <property type="molecule type" value="Genomic_DNA"/>
</dbReference>
<feature type="region of interest" description="Disordered" evidence="6">
    <location>
        <begin position="101"/>
        <end position="137"/>
    </location>
</feature>
<dbReference type="PANTHER" id="PTHR31282">
    <property type="entry name" value="WRKY TRANSCRIPTION FACTOR 21-RELATED"/>
    <property type="match status" value="1"/>
</dbReference>
<gene>
    <name evidence="8" type="ORF">HU200_030642</name>
</gene>
<keyword evidence="9" id="KW-1185">Reference proteome</keyword>
<organism evidence="8 9">
    <name type="scientific">Digitaria exilis</name>
    <dbReference type="NCBI Taxonomy" id="1010633"/>
    <lineage>
        <taxon>Eukaryota</taxon>
        <taxon>Viridiplantae</taxon>
        <taxon>Streptophyta</taxon>
        <taxon>Embryophyta</taxon>
        <taxon>Tracheophyta</taxon>
        <taxon>Spermatophyta</taxon>
        <taxon>Magnoliopsida</taxon>
        <taxon>Liliopsida</taxon>
        <taxon>Poales</taxon>
        <taxon>Poaceae</taxon>
        <taxon>PACMAD clade</taxon>
        <taxon>Panicoideae</taxon>
        <taxon>Panicodae</taxon>
        <taxon>Paniceae</taxon>
        <taxon>Anthephorinae</taxon>
        <taxon>Digitaria</taxon>
    </lineage>
</organism>
<protein>
    <recommendedName>
        <fullName evidence="7">WRKY domain-containing protein</fullName>
    </recommendedName>
</protein>
<evidence type="ECO:0000259" key="7">
    <source>
        <dbReference type="PROSITE" id="PS50811"/>
    </source>
</evidence>
<dbReference type="Gene3D" id="2.20.25.80">
    <property type="entry name" value="WRKY domain"/>
    <property type="match status" value="1"/>
</dbReference>
<keyword evidence="4" id="KW-0804">Transcription</keyword>
<dbReference type="Pfam" id="PF03106">
    <property type="entry name" value="WRKY"/>
    <property type="match status" value="1"/>
</dbReference>
<dbReference type="OrthoDB" id="2021064at2759"/>
<keyword evidence="2" id="KW-0805">Transcription regulation</keyword>
<evidence type="ECO:0000256" key="5">
    <source>
        <dbReference type="ARBA" id="ARBA00023242"/>
    </source>
</evidence>
<evidence type="ECO:0000256" key="6">
    <source>
        <dbReference type="SAM" id="MobiDB-lite"/>
    </source>
</evidence>
<dbReference type="PROSITE" id="PS50811">
    <property type="entry name" value="WRKY"/>
    <property type="match status" value="1"/>
</dbReference>
<dbReference type="AlphaFoldDB" id="A0A835BNK4"/>
<dbReference type="Proteomes" id="UP000636709">
    <property type="component" value="Unassembled WGS sequence"/>
</dbReference>
<evidence type="ECO:0000256" key="3">
    <source>
        <dbReference type="ARBA" id="ARBA00023125"/>
    </source>
</evidence>
<sequence length="281" mass="31148">MDRGNKGKSLVSGGHGGSEMMEAMRRQQELVMQLRALVLPLLYAVDATSADVAVQLFDDVIACNISVASKIEGFLMMMTTTGAGGGPVDDLLDDKSLVRKSNSTTTAGSGGRTTEQAKPNGVGQKRRRNDKRSRSLVTHVPHYDGHQWRKYGQKNINGRQHPRNYYRCAYRERNCLATKTIEQQERNTGTSSAMAGEESAKYTVVYYADHTCKDYSNSMSMAQTPRQHVNMDLRNGDMVQTTTNAQEPEADLDLPALLEVFESSLINLDDWNEDMISSSPV</sequence>
<evidence type="ECO:0000256" key="4">
    <source>
        <dbReference type="ARBA" id="ARBA00023163"/>
    </source>
</evidence>
<dbReference type="Gramene" id="Dexi3A01G0000930.1">
    <property type="protein sequence ID" value="Dexi3A01G0000930.1:cds"/>
    <property type="gene ID" value="Dexi3A01G0000930"/>
</dbReference>
<dbReference type="SMART" id="SM00774">
    <property type="entry name" value="WRKY"/>
    <property type="match status" value="1"/>
</dbReference>
<evidence type="ECO:0000313" key="8">
    <source>
        <dbReference type="EMBL" id="KAF8706378.1"/>
    </source>
</evidence>
<evidence type="ECO:0000256" key="1">
    <source>
        <dbReference type="ARBA" id="ARBA00004123"/>
    </source>
</evidence>
<name>A0A835BNK4_9POAL</name>
<dbReference type="SUPFAM" id="SSF118290">
    <property type="entry name" value="WRKY DNA-binding domain"/>
    <property type="match status" value="1"/>
</dbReference>
<dbReference type="GO" id="GO:0005634">
    <property type="term" value="C:nucleus"/>
    <property type="evidence" value="ECO:0007669"/>
    <property type="project" value="UniProtKB-SubCell"/>
</dbReference>
<comment type="caution">
    <text evidence="8">The sequence shown here is derived from an EMBL/GenBank/DDBJ whole genome shotgun (WGS) entry which is preliminary data.</text>
</comment>
<accession>A0A835BNK4</accession>
<dbReference type="GO" id="GO:0043565">
    <property type="term" value="F:sequence-specific DNA binding"/>
    <property type="evidence" value="ECO:0007669"/>
    <property type="project" value="InterPro"/>
</dbReference>
<keyword evidence="3" id="KW-0238">DNA-binding</keyword>
<proteinExistence type="predicted"/>
<keyword evidence="5" id="KW-0539">Nucleus</keyword>
<dbReference type="InterPro" id="IPR044810">
    <property type="entry name" value="WRKY_plant"/>
</dbReference>